<protein>
    <recommendedName>
        <fullName evidence="3">Cobalamin biosynthesis protein</fullName>
    </recommendedName>
</protein>
<dbReference type="Proteomes" id="UP000315353">
    <property type="component" value="Unassembled WGS sequence"/>
</dbReference>
<dbReference type="EMBL" id="BJNB01000006">
    <property type="protein sequence ID" value="GEB97123.1"/>
    <property type="molecule type" value="Genomic_DNA"/>
</dbReference>
<proteinExistence type="predicted"/>
<sequence>MTGHDWQNLAEMAQQLGDGAIHLLPGSAAQVQGIFNPTVLPKFLRDQPISSAPTPLLASPLSSPARDAARALAQHTSAETDSRALLPGLLVGIDGGAGDVVAQRPALGAIWRGQGYEVIEDAAPTGNVVAIDELAALIEAAIAREASAPETDSAKAVELIAPEAEHLPIGWLPDKEDPARVSLGAGLADGLLSAEIAALLGRLEVDISITPWRGLLFHDLPEGDAEVIVKVLAPRGFIFDINSPELSF</sequence>
<dbReference type="InterPro" id="IPR036136">
    <property type="entry name" value="Nit/Sulf_reduc_fer-like_dom_sf"/>
</dbReference>
<evidence type="ECO:0008006" key="3">
    <source>
        <dbReference type="Google" id="ProtNLM"/>
    </source>
</evidence>
<accession>A0AB73B5L2</accession>
<evidence type="ECO:0000313" key="2">
    <source>
        <dbReference type="Proteomes" id="UP000315353"/>
    </source>
</evidence>
<organism evidence="1 2">
    <name type="scientific">Corynebacterium flavescens</name>
    <dbReference type="NCBI Taxonomy" id="28028"/>
    <lineage>
        <taxon>Bacteria</taxon>
        <taxon>Bacillati</taxon>
        <taxon>Actinomycetota</taxon>
        <taxon>Actinomycetes</taxon>
        <taxon>Mycobacteriales</taxon>
        <taxon>Corynebacteriaceae</taxon>
        <taxon>Corynebacterium</taxon>
    </lineage>
</organism>
<dbReference type="SUPFAM" id="SSF55124">
    <property type="entry name" value="Nitrite/Sulfite reductase N-terminal domain-like"/>
    <property type="match status" value="1"/>
</dbReference>
<name>A0AB73B5L2_CORFL</name>
<comment type="caution">
    <text evidence="1">The sequence shown here is derived from an EMBL/GenBank/DDBJ whole genome shotgun (WGS) entry which is preliminary data.</text>
</comment>
<dbReference type="GO" id="GO:0016491">
    <property type="term" value="F:oxidoreductase activity"/>
    <property type="evidence" value="ECO:0007669"/>
    <property type="project" value="InterPro"/>
</dbReference>
<reference evidence="1 2" key="1">
    <citation type="submission" date="2019-06" db="EMBL/GenBank/DDBJ databases">
        <title>Whole genome shotgun sequence of Corynebacterium flavescens NBRC 14136.</title>
        <authorList>
            <person name="Hosoyama A."/>
            <person name="Uohara A."/>
            <person name="Ohji S."/>
            <person name="Ichikawa N."/>
        </authorList>
    </citation>
    <scope>NUCLEOTIDE SEQUENCE [LARGE SCALE GENOMIC DNA]</scope>
    <source>
        <strain evidence="1 2">NBRC 14136</strain>
    </source>
</reference>
<gene>
    <name evidence="1" type="ORF">CFL01nite_06180</name>
</gene>
<dbReference type="AlphaFoldDB" id="A0AB73B5L2"/>
<evidence type="ECO:0000313" key="1">
    <source>
        <dbReference type="EMBL" id="GEB97123.1"/>
    </source>
</evidence>